<dbReference type="EMBL" id="FQZB01000015">
    <property type="protein sequence ID" value="SHK27108.1"/>
    <property type="molecule type" value="Genomic_DNA"/>
</dbReference>
<dbReference type="CDD" id="cd01335">
    <property type="entry name" value="Radical_SAM"/>
    <property type="match status" value="1"/>
</dbReference>
<dbReference type="AlphaFoldDB" id="A0A1M6R452"/>
<evidence type="ECO:0000256" key="4">
    <source>
        <dbReference type="ARBA" id="ARBA00022723"/>
    </source>
</evidence>
<gene>
    <name evidence="9" type="ORF">SAMN02745163_03536</name>
</gene>
<keyword evidence="6" id="KW-0411">Iron-sulfur</keyword>
<dbReference type="SFLD" id="SFLDG01386">
    <property type="entry name" value="main_SPASM_domain-containing"/>
    <property type="match status" value="1"/>
</dbReference>
<dbReference type="InterPro" id="IPR024001">
    <property type="entry name" value="Cys-rich_pep_rSAM_mat_CcpM"/>
</dbReference>
<dbReference type="OrthoDB" id="9808591at2"/>
<feature type="domain" description="Radical SAM core" evidence="8">
    <location>
        <begin position="80"/>
        <end position="315"/>
    </location>
</feature>
<dbReference type="PANTHER" id="PTHR43273">
    <property type="entry name" value="ANAEROBIC SULFATASE-MATURATING ENZYME HOMOLOG ASLB-RELATED"/>
    <property type="match status" value="1"/>
</dbReference>
<keyword evidence="2" id="KW-0004">4Fe-4S</keyword>
<dbReference type="Proteomes" id="UP000184310">
    <property type="component" value="Unassembled WGS sequence"/>
</dbReference>
<evidence type="ECO:0000313" key="10">
    <source>
        <dbReference type="Proteomes" id="UP000184310"/>
    </source>
</evidence>
<dbReference type="GO" id="GO:0016491">
    <property type="term" value="F:oxidoreductase activity"/>
    <property type="evidence" value="ECO:0007669"/>
    <property type="project" value="InterPro"/>
</dbReference>
<dbReference type="NCBIfam" id="TIGR04068">
    <property type="entry name" value="rSAM_ocin_clost"/>
    <property type="match status" value="1"/>
</dbReference>
<dbReference type="SFLD" id="SFLDG01384">
    <property type="entry name" value="thioether_bond_formation_requi"/>
    <property type="match status" value="1"/>
</dbReference>
<dbReference type="STRING" id="1121302.SAMN02745163_03536"/>
<dbReference type="SFLD" id="SFLDG01067">
    <property type="entry name" value="SPASM/twitch_domain_containing"/>
    <property type="match status" value="1"/>
</dbReference>
<dbReference type="GO" id="GO:0051539">
    <property type="term" value="F:4 iron, 4 sulfur cluster binding"/>
    <property type="evidence" value="ECO:0007669"/>
    <property type="project" value="UniProtKB-KW"/>
</dbReference>
<dbReference type="InterPro" id="IPR058240">
    <property type="entry name" value="rSAM_sf"/>
</dbReference>
<evidence type="ECO:0000256" key="5">
    <source>
        <dbReference type="ARBA" id="ARBA00023004"/>
    </source>
</evidence>
<dbReference type="GO" id="GO:0046872">
    <property type="term" value="F:metal ion binding"/>
    <property type="evidence" value="ECO:0007669"/>
    <property type="project" value="UniProtKB-KW"/>
</dbReference>
<evidence type="ECO:0000256" key="3">
    <source>
        <dbReference type="ARBA" id="ARBA00022691"/>
    </source>
</evidence>
<accession>A0A1M6R452</accession>
<dbReference type="PROSITE" id="PS01305">
    <property type="entry name" value="MOAA_NIFB_PQQE"/>
    <property type="match status" value="1"/>
</dbReference>
<dbReference type="RefSeq" id="WP_072991006.1">
    <property type="nucleotide sequence ID" value="NZ_FQZB01000015.1"/>
</dbReference>
<dbReference type="InterPro" id="IPR023867">
    <property type="entry name" value="Sulphatase_maturase_rSAM"/>
</dbReference>
<dbReference type="PANTHER" id="PTHR43273:SF3">
    <property type="entry name" value="ANAEROBIC SULFATASE-MATURATING ENZYME HOMOLOG ASLB-RELATED"/>
    <property type="match status" value="1"/>
</dbReference>
<keyword evidence="4" id="KW-0479">Metal-binding</keyword>
<protein>
    <recommendedName>
        <fullName evidence="8">Radical SAM core domain-containing protein</fullName>
    </recommendedName>
</protein>
<dbReference type="NCBIfam" id="TIGR04085">
    <property type="entry name" value="rSAM_more_4Fe4S"/>
    <property type="match status" value="1"/>
</dbReference>
<proteinExistence type="inferred from homology"/>
<keyword evidence="10" id="KW-1185">Reference proteome</keyword>
<dbReference type="InterPro" id="IPR007197">
    <property type="entry name" value="rSAM"/>
</dbReference>
<dbReference type="InterPro" id="IPR023885">
    <property type="entry name" value="4Fe4S-binding_SPASM_dom"/>
</dbReference>
<dbReference type="Pfam" id="PF04055">
    <property type="entry name" value="Radical_SAM"/>
    <property type="match status" value="1"/>
</dbReference>
<evidence type="ECO:0000313" key="9">
    <source>
        <dbReference type="EMBL" id="SHK27108.1"/>
    </source>
</evidence>
<keyword evidence="5" id="KW-0408">Iron</keyword>
<comment type="similarity">
    <text evidence="7">Belongs to the radical SAM superfamily. Anaerobic sulfatase-maturating enzyme family.</text>
</comment>
<reference evidence="9 10" key="1">
    <citation type="submission" date="2016-11" db="EMBL/GenBank/DDBJ databases">
        <authorList>
            <person name="Jaros S."/>
            <person name="Januszkiewicz K."/>
            <person name="Wedrychowicz H."/>
        </authorList>
    </citation>
    <scope>NUCLEOTIDE SEQUENCE [LARGE SCALE GENOMIC DNA]</scope>
    <source>
        <strain evidence="9 10">DSM 21758</strain>
    </source>
</reference>
<name>A0A1M6R452_9CLOT</name>
<evidence type="ECO:0000256" key="1">
    <source>
        <dbReference type="ARBA" id="ARBA00001966"/>
    </source>
</evidence>
<evidence type="ECO:0000256" key="2">
    <source>
        <dbReference type="ARBA" id="ARBA00022485"/>
    </source>
</evidence>
<dbReference type="Gene3D" id="3.20.20.70">
    <property type="entry name" value="Aldolase class I"/>
    <property type="match status" value="1"/>
</dbReference>
<comment type="cofactor">
    <cofactor evidence="1">
        <name>[4Fe-4S] cluster</name>
        <dbReference type="ChEBI" id="CHEBI:49883"/>
    </cofactor>
</comment>
<dbReference type="SUPFAM" id="SSF102114">
    <property type="entry name" value="Radical SAM enzymes"/>
    <property type="match status" value="1"/>
</dbReference>
<keyword evidence="3" id="KW-0949">S-adenosyl-L-methionine</keyword>
<sequence>MNNRPFINLFKTRGAYYVYDVNRNSILRTEKKVWESLNQDCNDEKTYENNTIKNLKERGFLSPNKVEGIVHPTNEIIEDYLNSKISMLDFQVTQQCNFRCEYCSYSGAYENRVHSNKRMTFELAKKGVDFLIEHSVEQKHVYVGFYGGEPLIEFELIKKIIEYIKKNAYGKDVRYTLTTNATLLNEEIIDFLYKNDFTMTISLDGPKEVHDKSRKFALNSCGTFDKVIEKIKLIKQVHPEFMEKISFNAVVDPMKDISCVCKFFDNYETVKEAMVIYSEISENYTKKETSVDEKYYQNINYEYFKLLLSKLNKFDEKRTSKLVRKRFLDLETTYRYLRPTEKLLKYMHHAGPCIPGAQRLFLNADGDFYPCERVSETSEAVKIGNIENGLDTNKVLNILNIGKISEENCKNCWAIRFCSLCIAAIDDGNGASKELKLKRCQVARKTAENKFMDICALKEFGYKFTKGKNTNIIYR</sequence>
<dbReference type="InterPro" id="IPR013785">
    <property type="entry name" value="Aldolase_TIM"/>
</dbReference>
<evidence type="ECO:0000259" key="8">
    <source>
        <dbReference type="PROSITE" id="PS51918"/>
    </source>
</evidence>
<dbReference type="SFLD" id="SFLDS00029">
    <property type="entry name" value="Radical_SAM"/>
    <property type="match status" value="1"/>
</dbReference>
<dbReference type="InterPro" id="IPR000385">
    <property type="entry name" value="MoaA_NifB_PqqE_Fe-S-bd_CS"/>
</dbReference>
<dbReference type="PROSITE" id="PS51918">
    <property type="entry name" value="RADICAL_SAM"/>
    <property type="match status" value="1"/>
</dbReference>
<organism evidence="9 10">
    <name type="scientific">Clostridium cavendishii DSM 21758</name>
    <dbReference type="NCBI Taxonomy" id="1121302"/>
    <lineage>
        <taxon>Bacteria</taxon>
        <taxon>Bacillati</taxon>
        <taxon>Bacillota</taxon>
        <taxon>Clostridia</taxon>
        <taxon>Eubacteriales</taxon>
        <taxon>Clostridiaceae</taxon>
        <taxon>Clostridium</taxon>
    </lineage>
</organism>
<evidence type="ECO:0000256" key="7">
    <source>
        <dbReference type="ARBA" id="ARBA00023601"/>
    </source>
</evidence>
<evidence type="ECO:0000256" key="6">
    <source>
        <dbReference type="ARBA" id="ARBA00023014"/>
    </source>
</evidence>